<dbReference type="GO" id="GO:0051301">
    <property type="term" value="P:cell division"/>
    <property type="evidence" value="ECO:0007669"/>
    <property type="project" value="UniProtKB-KW"/>
</dbReference>
<evidence type="ECO:0000256" key="5">
    <source>
        <dbReference type="ARBA" id="ARBA00022776"/>
    </source>
</evidence>
<feature type="region of interest" description="Disordered" evidence="8">
    <location>
        <begin position="967"/>
        <end position="1056"/>
    </location>
</feature>
<proteinExistence type="inferred from homology"/>
<dbReference type="GO" id="GO:0070058">
    <property type="term" value="P:tRNA gene clustering"/>
    <property type="evidence" value="ECO:0007669"/>
    <property type="project" value="EnsemblFungi"/>
</dbReference>
<protein>
    <recommendedName>
        <fullName evidence="9">Nuclear condensin complex subunit 3 C-terminal domain-containing protein</fullName>
    </recommendedName>
</protein>
<evidence type="ECO:0000256" key="2">
    <source>
        <dbReference type="ARBA" id="ARBA00006533"/>
    </source>
</evidence>
<dbReference type="InterPro" id="IPR025977">
    <property type="entry name" value="Cnd3_C"/>
</dbReference>
<evidence type="ECO:0000313" key="11">
    <source>
        <dbReference type="Proteomes" id="UP000095038"/>
    </source>
</evidence>
<dbReference type="InterPro" id="IPR027165">
    <property type="entry name" value="CND3"/>
</dbReference>
<comment type="subcellular location">
    <subcellularLocation>
        <location evidence="1">Chromosome</location>
    </subcellularLocation>
</comment>
<keyword evidence="5" id="KW-0498">Mitosis</keyword>
<dbReference type="GeneID" id="30967810"/>
<evidence type="ECO:0000259" key="9">
    <source>
        <dbReference type="Pfam" id="PF12719"/>
    </source>
</evidence>
<keyword evidence="7" id="KW-0131">Cell cycle</keyword>
<feature type="domain" description="Nuclear condensin complex subunit 3 C-terminal" evidence="9">
    <location>
        <begin position="603"/>
        <end position="888"/>
    </location>
</feature>
<dbReference type="InterPro" id="IPR011989">
    <property type="entry name" value="ARM-like"/>
</dbReference>
<dbReference type="GO" id="GO:0007076">
    <property type="term" value="P:mitotic chromosome condensation"/>
    <property type="evidence" value="ECO:0007669"/>
    <property type="project" value="EnsemblFungi"/>
</dbReference>
<dbReference type="InParanoid" id="A0A1D2V8X8"/>
<dbReference type="SUPFAM" id="SSF48371">
    <property type="entry name" value="ARM repeat"/>
    <property type="match status" value="1"/>
</dbReference>
<dbReference type="GO" id="GO:0000796">
    <property type="term" value="C:condensin complex"/>
    <property type="evidence" value="ECO:0007669"/>
    <property type="project" value="EnsemblFungi"/>
</dbReference>
<dbReference type="Proteomes" id="UP000095038">
    <property type="component" value="Unassembled WGS sequence"/>
</dbReference>
<feature type="compositionally biased region" description="Basic and acidic residues" evidence="8">
    <location>
        <begin position="967"/>
        <end position="1009"/>
    </location>
</feature>
<dbReference type="AlphaFoldDB" id="A0A1D2V8X8"/>
<keyword evidence="4" id="KW-0132">Cell division</keyword>
<feature type="region of interest" description="Disordered" evidence="8">
    <location>
        <begin position="109"/>
        <end position="137"/>
    </location>
</feature>
<dbReference type="EMBL" id="KV454495">
    <property type="protein sequence ID" value="ODV58112.1"/>
    <property type="molecule type" value="Genomic_DNA"/>
</dbReference>
<keyword evidence="6" id="KW-0226">DNA condensation</keyword>
<dbReference type="GO" id="GO:0051307">
    <property type="term" value="P:meiotic chromosome separation"/>
    <property type="evidence" value="ECO:0007669"/>
    <property type="project" value="EnsemblFungi"/>
</dbReference>
<accession>A0A1D2V8X8</accession>
<evidence type="ECO:0000313" key="10">
    <source>
        <dbReference type="EMBL" id="ODV58112.1"/>
    </source>
</evidence>
<evidence type="ECO:0000256" key="8">
    <source>
        <dbReference type="SAM" id="MobiDB-lite"/>
    </source>
</evidence>
<dbReference type="GO" id="GO:1903342">
    <property type="term" value="P:negative regulation of meiotic DNA double-strand break formation"/>
    <property type="evidence" value="ECO:0007669"/>
    <property type="project" value="EnsemblFungi"/>
</dbReference>
<name>A0A1D2V8X8_9ASCO</name>
<dbReference type="STRING" id="1344418.A0A1D2V8X8"/>
<feature type="compositionally biased region" description="Acidic residues" evidence="8">
    <location>
        <begin position="1045"/>
        <end position="1056"/>
    </location>
</feature>
<keyword evidence="11" id="KW-1185">Reference proteome</keyword>
<dbReference type="GO" id="GO:0070550">
    <property type="term" value="P:rDNA chromatin condensation"/>
    <property type="evidence" value="ECO:0007669"/>
    <property type="project" value="EnsemblFungi"/>
</dbReference>
<dbReference type="OrthoDB" id="27187at2759"/>
<sequence>MPPKNKNKFNIELNEASDVHREIANVFQDCQLNPSGFKRNATLLKLIQKKAFESNLESSFNLSFTKLINKVLPVKKSEIVGDRIIKLTTKFIMEIKKDEEKEKELKRKRKLNAKKKNNQNNDENNSEEDHDDDDDEEEEEEDTLCLKFISYFLRHLLRGIDSKDKNVRYRIIQLLGCIVTCLEEIDNELYNNIIWNVQKRLCDKEPNIRLKAVLCISRFQGDEDDEDEHGVNRSTAKLLSILQNDPSPEVRRAALLNIDKSPLTLPYLVERAKDLNTITRKMVYSRIMKEVGDFRKFEKTLRENLLLWGLKDREQSVRNSAIKMFTNQWLSDVNNNLLELIERLHIINSEVAPLAMKYFFQNRSDIVSNMKLDKKFWGNLNAETAFLARTFFNHCQSNNLQEYLEKSFPEAAEFATLISKYFTVRKKIMLEYEQNDPIFLKNINTSNNNTFQSYSNIENELDSQYANDLKEINFIMEQLLTIAKDYDFSDDFGRREMLQVLRSSLTNDKLTDVLIKYTLQTIRKLSISENDFCQMMTEIVSDIRDTGENDINENDKDQDKEKDDEDLDDENGDKSPLKSGSRSPSKSQKKNVEEIESPDVMIQCLYIVKHMLELTRQPLENNIPVSSLLDSIVTTSIRSQNKILREIGIHCLGLGCLLDKQLTIGQLRFFGLCCAKAPEKLQIICLKIIFDILATHGTSVLDIEGNIDTLSMNKLFYRTLKRFNKPKVQALSAEGLCKLYLADILVDEELFETLILAYYNYQNSKNQDLLQALTFCLPVYAFSHPKHQKIMASVAADAFYRLLDNYDEFLDKLEPEDMDTMVEPQQILQNLIHWTNPQNIVNSTEEEQNKSTNHLMIILDLLNGILSGSIDNPKYRKIIIMNLSKFYLAKEINFESLKELNKLISAFSERVIPDCDGISKNSFNKFKTKFAKLFEEAEELNNDKETEKETDASQDSQDQEYVSAFIKESEVESPSKENEIDNHNENSVEGGLKKDVLENENDKNDKNNENDGNDEKDEMNVKVKRENDSFVHIDNLSENNQSEIIEIDSDGDISME</sequence>
<feature type="compositionally biased region" description="Basic and acidic residues" evidence="8">
    <location>
        <begin position="544"/>
        <end position="561"/>
    </location>
</feature>
<evidence type="ECO:0000256" key="3">
    <source>
        <dbReference type="ARBA" id="ARBA00022454"/>
    </source>
</evidence>
<dbReference type="PANTHER" id="PTHR14418">
    <property type="entry name" value="CONDENSIN COMPLEX SUBUNIT 3-RELATED"/>
    <property type="match status" value="1"/>
</dbReference>
<dbReference type="FunCoup" id="A0A1D2V8X8">
    <property type="interactions" value="214"/>
</dbReference>
<evidence type="ECO:0000256" key="7">
    <source>
        <dbReference type="ARBA" id="ARBA00023306"/>
    </source>
</evidence>
<dbReference type="InterPro" id="IPR016024">
    <property type="entry name" value="ARM-type_fold"/>
</dbReference>
<feature type="compositionally biased region" description="Acidic residues" evidence="8">
    <location>
        <begin position="562"/>
        <end position="571"/>
    </location>
</feature>
<dbReference type="GO" id="GO:0003682">
    <property type="term" value="F:chromatin binding"/>
    <property type="evidence" value="ECO:0007669"/>
    <property type="project" value="EnsemblFungi"/>
</dbReference>
<feature type="compositionally biased region" description="Basic and acidic residues" evidence="8">
    <location>
        <begin position="1018"/>
        <end position="1031"/>
    </location>
</feature>
<dbReference type="GO" id="GO:0010032">
    <property type="term" value="P:meiotic chromosome condensation"/>
    <property type="evidence" value="ECO:0007669"/>
    <property type="project" value="EnsemblFungi"/>
</dbReference>
<dbReference type="RefSeq" id="XP_020044419.1">
    <property type="nucleotide sequence ID" value="XM_020194174.1"/>
</dbReference>
<evidence type="ECO:0000256" key="4">
    <source>
        <dbReference type="ARBA" id="ARBA00022618"/>
    </source>
</evidence>
<dbReference type="PANTHER" id="PTHR14418:SF5">
    <property type="entry name" value="CONDENSIN COMPLEX SUBUNIT 3"/>
    <property type="match status" value="1"/>
</dbReference>
<feature type="region of interest" description="Disordered" evidence="8">
    <location>
        <begin position="544"/>
        <end position="593"/>
    </location>
</feature>
<keyword evidence="3" id="KW-0158">Chromosome</keyword>
<gene>
    <name evidence="10" type="ORF">ASCRUDRAFT_78219</name>
</gene>
<reference evidence="11" key="1">
    <citation type="submission" date="2016-05" db="EMBL/GenBank/DDBJ databases">
        <title>Comparative genomics of biotechnologically important yeasts.</title>
        <authorList>
            <consortium name="DOE Joint Genome Institute"/>
            <person name="Riley R."/>
            <person name="Haridas S."/>
            <person name="Wolfe K.H."/>
            <person name="Lopes M.R."/>
            <person name="Hittinger C.T."/>
            <person name="Goker M."/>
            <person name="Salamov A."/>
            <person name="Wisecaver J."/>
            <person name="Long T.M."/>
            <person name="Aerts A.L."/>
            <person name="Barry K."/>
            <person name="Choi C."/>
            <person name="Clum A."/>
            <person name="Coughlan A.Y."/>
            <person name="Deshpande S."/>
            <person name="Douglass A.P."/>
            <person name="Hanson S.J."/>
            <person name="Klenk H.-P."/>
            <person name="Labutti K."/>
            <person name="Lapidus A."/>
            <person name="Lindquist E."/>
            <person name="Lipzen A."/>
            <person name="Meier-Kolthoff J.P."/>
            <person name="Ohm R.A."/>
            <person name="Otillar R.P."/>
            <person name="Pangilinan J."/>
            <person name="Peng Y."/>
            <person name="Rokas A."/>
            <person name="Rosa C.A."/>
            <person name="Scheuner C."/>
            <person name="Sibirny A.A."/>
            <person name="Slot J.C."/>
            <person name="Stielow J.B."/>
            <person name="Sun H."/>
            <person name="Kurtzman C.P."/>
            <person name="Blackwell M."/>
            <person name="Grigoriev I.V."/>
            <person name="Jeffries T.W."/>
        </authorList>
    </citation>
    <scope>NUCLEOTIDE SEQUENCE [LARGE SCALE GENOMIC DNA]</scope>
    <source>
        <strain evidence="11">DSM 1968</strain>
    </source>
</reference>
<evidence type="ECO:0000256" key="1">
    <source>
        <dbReference type="ARBA" id="ARBA00004286"/>
    </source>
</evidence>
<dbReference type="Gene3D" id="1.25.10.10">
    <property type="entry name" value="Leucine-rich Repeat Variant"/>
    <property type="match status" value="1"/>
</dbReference>
<comment type="similarity">
    <text evidence="2">Belongs to the CND3 (condensin subunit 3) family.</text>
</comment>
<dbReference type="GO" id="GO:0007130">
    <property type="term" value="P:synaptonemal complex assembly"/>
    <property type="evidence" value="ECO:0007669"/>
    <property type="project" value="EnsemblFungi"/>
</dbReference>
<dbReference type="Pfam" id="PF12719">
    <property type="entry name" value="Cnd3"/>
    <property type="match status" value="1"/>
</dbReference>
<evidence type="ECO:0000256" key="6">
    <source>
        <dbReference type="ARBA" id="ARBA00023067"/>
    </source>
</evidence>
<feature type="compositionally biased region" description="Acidic residues" evidence="8">
    <location>
        <begin position="124"/>
        <end position="137"/>
    </location>
</feature>
<organism evidence="10 11">
    <name type="scientific">Ascoidea rubescens DSM 1968</name>
    <dbReference type="NCBI Taxonomy" id="1344418"/>
    <lineage>
        <taxon>Eukaryota</taxon>
        <taxon>Fungi</taxon>
        <taxon>Dikarya</taxon>
        <taxon>Ascomycota</taxon>
        <taxon>Saccharomycotina</taxon>
        <taxon>Saccharomycetes</taxon>
        <taxon>Ascoideaceae</taxon>
        <taxon>Ascoidea</taxon>
    </lineage>
</organism>
<dbReference type="GO" id="GO:0000793">
    <property type="term" value="C:condensed chromosome"/>
    <property type="evidence" value="ECO:0007669"/>
    <property type="project" value="TreeGrafter"/>
</dbReference>